<dbReference type="OMA" id="EPANFAC"/>
<organism evidence="3 4">
    <name type="scientific">Entamoeba invadens IP1</name>
    <dbReference type="NCBI Taxonomy" id="370355"/>
    <lineage>
        <taxon>Eukaryota</taxon>
        <taxon>Amoebozoa</taxon>
        <taxon>Evosea</taxon>
        <taxon>Archamoebae</taxon>
        <taxon>Mastigamoebida</taxon>
        <taxon>Entamoebidae</taxon>
        <taxon>Entamoeba</taxon>
    </lineage>
</organism>
<feature type="transmembrane region" description="Helical" evidence="2">
    <location>
        <begin position="71"/>
        <end position="87"/>
    </location>
</feature>
<evidence type="ECO:0000313" key="4">
    <source>
        <dbReference type="Proteomes" id="UP000014680"/>
    </source>
</evidence>
<keyword evidence="4" id="KW-1185">Reference proteome</keyword>
<dbReference type="RefSeq" id="XP_004259413.1">
    <property type="nucleotide sequence ID" value="XM_004259365.1"/>
</dbReference>
<keyword evidence="2" id="KW-1133">Transmembrane helix</keyword>
<dbReference type="KEGG" id="eiv:EIN_369640"/>
<protein>
    <recommendedName>
        <fullName evidence="5">PRA1 family protein</fullName>
    </recommendedName>
</protein>
<accession>A0A0A1UGG4</accession>
<feature type="transmembrane region" description="Helical" evidence="2">
    <location>
        <begin position="99"/>
        <end position="116"/>
    </location>
</feature>
<sequence length="171" mass="19643">MIDLGKLVEVNVRMFQEDITSLFSKRFKTPKNVNKFIERANINMNENKISFTSIGIVFALLFSALLEPKNIWSIVFFVLVIVAHLVIKEVNDEINTKIWLNGLFIFLYCATFYFLVATISGIVPFAFVCLVVAFVVDYLLAGFLAQKKEKSNNKKDKKDKKNKEKTELSVF</sequence>
<feature type="transmembrane region" description="Helical" evidence="2">
    <location>
        <begin position="49"/>
        <end position="65"/>
    </location>
</feature>
<evidence type="ECO:0000256" key="2">
    <source>
        <dbReference type="SAM" id="Phobius"/>
    </source>
</evidence>
<dbReference type="EMBL" id="KB206332">
    <property type="protein sequence ID" value="ELP92642.1"/>
    <property type="molecule type" value="Genomic_DNA"/>
</dbReference>
<evidence type="ECO:0000256" key="1">
    <source>
        <dbReference type="SAM" id="MobiDB-lite"/>
    </source>
</evidence>
<dbReference type="Proteomes" id="UP000014680">
    <property type="component" value="Unassembled WGS sequence"/>
</dbReference>
<evidence type="ECO:0008006" key="5">
    <source>
        <dbReference type="Google" id="ProtNLM"/>
    </source>
</evidence>
<gene>
    <name evidence="3" type="ORF">EIN_369640</name>
</gene>
<feature type="region of interest" description="Disordered" evidence="1">
    <location>
        <begin position="149"/>
        <end position="171"/>
    </location>
</feature>
<dbReference type="AlphaFoldDB" id="A0A0A1UGG4"/>
<reference evidence="3 4" key="1">
    <citation type="submission" date="2012-10" db="EMBL/GenBank/DDBJ databases">
        <authorList>
            <person name="Zafar N."/>
            <person name="Inman J."/>
            <person name="Hall N."/>
            <person name="Lorenzi H."/>
            <person name="Caler E."/>
        </authorList>
    </citation>
    <scope>NUCLEOTIDE SEQUENCE [LARGE SCALE GENOMIC DNA]</scope>
    <source>
        <strain evidence="3 4">IP1</strain>
    </source>
</reference>
<keyword evidence="2" id="KW-0472">Membrane</keyword>
<feature type="transmembrane region" description="Helical" evidence="2">
    <location>
        <begin position="122"/>
        <end position="145"/>
    </location>
</feature>
<keyword evidence="2" id="KW-0812">Transmembrane</keyword>
<evidence type="ECO:0000313" key="3">
    <source>
        <dbReference type="EMBL" id="ELP92642.1"/>
    </source>
</evidence>
<proteinExistence type="predicted"/>
<dbReference type="GeneID" id="14891731"/>
<name>A0A0A1UGG4_ENTIV</name>
<dbReference type="VEuPathDB" id="AmoebaDB:EIN_369640"/>